<gene>
    <name evidence="10" type="ORF">EB796_022414</name>
</gene>
<feature type="region of interest" description="Disordered" evidence="7">
    <location>
        <begin position="625"/>
        <end position="647"/>
    </location>
</feature>
<evidence type="ECO:0000259" key="9">
    <source>
        <dbReference type="PROSITE" id="PS50103"/>
    </source>
</evidence>
<feature type="zinc finger region" description="C3H1-type" evidence="5">
    <location>
        <begin position="485"/>
        <end position="513"/>
    </location>
</feature>
<evidence type="ECO:0000313" key="10">
    <source>
        <dbReference type="EMBL" id="KAF6019269.1"/>
    </source>
</evidence>
<dbReference type="InterPro" id="IPR045877">
    <property type="entry name" value="ZFP36-like"/>
</dbReference>
<comment type="caution">
    <text evidence="10">The sequence shown here is derived from an EMBL/GenBank/DDBJ whole genome shotgun (WGS) entry which is preliminary data.</text>
</comment>
<dbReference type="PROSITE" id="PS50089">
    <property type="entry name" value="ZF_RING_2"/>
    <property type="match status" value="1"/>
</dbReference>
<dbReference type="InterPro" id="IPR000571">
    <property type="entry name" value="Znf_CCCH"/>
</dbReference>
<keyword evidence="3 5" id="KW-0863">Zinc-finger</keyword>
<name>A0A7J7IZE2_BUGNE</name>
<dbReference type="Proteomes" id="UP000593567">
    <property type="component" value="Unassembled WGS sequence"/>
</dbReference>
<evidence type="ECO:0000256" key="2">
    <source>
        <dbReference type="ARBA" id="ARBA00022737"/>
    </source>
</evidence>
<dbReference type="EMBL" id="VXIV02003244">
    <property type="protein sequence ID" value="KAF6019269.1"/>
    <property type="molecule type" value="Genomic_DNA"/>
</dbReference>
<evidence type="ECO:0000256" key="5">
    <source>
        <dbReference type="PROSITE-ProRule" id="PRU00723"/>
    </source>
</evidence>
<dbReference type="InterPro" id="IPR013083">
    <property type="entry name" value="Znf_RING/FYVE/PHD"/>
</dbReference>
<protein>
    <recommendedName>
        <fullName evidence="12">RING-type E3 ubiquitin transferase</fullName>
    </recommendedName>
</protein>
<keyword evidence="6" id="KW-0175">Coiled coil</keyword>
<feature type="domain" description="RING-type" evidence="8">
    <location>
        <begin position="727"/>
        <end position="770"/>
    </location>
</feature>
<dbReference type="SMART" id="SM00184">
    <property type="entry name" value="RING"/>
    <property type="match status" value="1"/>
</dbReference>
<dbReference type="SUPFAM" id="SSF57850">
    <property type="entry name" value="RING/U-box"/>
    <property type="match status" value="1"/>
</dbReference>
<reference evidence="10" key="1">
    <citation type="submission" date="2020-06" db="EMBL/GenBank/DDBJ databases">
        <title>Draft genome of Bugula neritina, a colonial animal packing powerful symbionts and potential medicines.</title>
        <authorList>
            <person name="Rayko M."/>
        </authorList>
    </citation>
    <scope>NUCLEOTIDE SEQUENCE [LARGE SCALE GENOMIC DNA]</scope>
    <source>
        <strain evidence="10">Kwan_BN1</strain>
    </source>
</reference>
<dbReference type="PROSITE" id="PS50103">
    <property type="entry name" value="ZF_C3H1"/>
    <property type="match status" value="3"/>
</dbReference>
<keyword evidence="4 5" id="KW-0862">Zinc</keyword>
<feature type="zinc finger region" description="C3H1-type" evidence="5">
    <location>
        <begin position="557"/>
        <end position="585"/>
    </location>
</feature>
<organism evidence="10 11">
    <name type="scientific">Bugula neritina</name>
    <name type="common">Brown bryozoan</name>
    <name type="synonym">Sertularia neritina</name>
    <dbReference type="NCBI Taxonomy" id="10212"/>
    <lineage>
        <taxon>Eukaryota</taxon>
        <taxon>Metazoa</taxon>
        <taxon>Spiralia</taxon>
        <taxon>Lophotrochozoa</taxon>
        <taxon>Bryozoa</taxon>
        <taxon>Gymnolaemata</taxon>
        <taxon>Cheilostomatida</taxon>
        <taxon>Flustrina</taxon>
        <taxon>Buguloidea</taxon>
        <taxon>Bugulidae</taxon>
        <taxon>Bugula</taxon>
    </lineage>
</organism>
<feature type="coiled-coil region" evidence="6">
    <location>
        <begin position="112"/>
        <end position="147"/>
    </location>
</feature>
<feature type="domain" description="C3H1-type" evidence="9">
    <location>
        <begin position="590"/>
        <end position="618"/>
    </location>
</feature>
<keyword evidence="11" id="KW-1185">Reference proteome</keyword>
<sequence length="797" mass="89499">MARKKNKSRSNRNEGIKLATNKTVTEPVTVVIDVPDDAAQLSPDSGTASPAVIKKIQWKDELVKAWMHYQACMLERYHWSLDQKRKIIATEFSDKISQSCLLLDGKKLAKKIVELQSSAVEELTRLNEEEERANETFRENLKRLENGESMSSLPSVNPCITMDHVTEFIEKYSKPVAKTNSRAYNNSEFSYSSEDSGIVAQNACLDTALPEPDVSSDMKFPYLSNIWKPDRVDCLDSSFATSGICTDRSSTFDPFTDTNLFAFPQPSSFSQQSNIAYDDAAILQAVVAGGDLPPQNESETAISCNSSFFSNLIPPSMCKNMEGELTSAFQNTVLQPNINTSTSADMNVNSLEERLTPIVTTPNVAVQNVGLDESREKDSQITRSGPSAESVPVEFTDGRNIGVTEQELIGQLSFGWKETDNVTEQVVPQVVEYDKEPTTAKVQKSLSFASVVSSQPKQCTPVQSAKSKTAVYSTKERKLSKSSSLNKTDLCWEFMDKKACPWGDECIFAHGEKELRPLPKWFEKYNTPVKTAPKKSNPPHPEPCDNHYCFWRIQHLRKKTVICKLWQSGRCSNIKAQCSYAHGQSDLKPLPKLEMCRPNMKGKCNLKASECVYAHTKSELKVSTKKKAKKKPKTAAISKDEGTPTIPNRLRTISEASNCSNDSEFSFTSPCQVERVRTVSETSIQSNHSNSSLILRELEEFDWKAWGSQQEVPAEEDMNDDWNQDECTICALEFSEEHPRFPLECEHDTFHAKCIGKWIMSKDQSCPICRHPTNLSEENFQVCLPHYDDEAAIMIHE</sequence>
<dbReference type="Pfam" id="PF13639">
    <property type="entry name" value="zf-RING_2"/>
    <property type="match status" value="1"/>
</dbReference>
<evidence type="ECO:0000256" key="6">
    <source>
        <dbReference type="SAM" id="Coils"/>
    </source>
</evidence>
<evidence type="ECO:0000256" key="7">
    <source>
        <dbReference type="SAM" id="MobiDB-lite"/>
    </source>
</evidence>
<dbReference type="Gene3D" id="3.30.40.10">
    <property type="entry name" value="Zinc/RING finger domain, C3HC4 (zinc finger)"/>
    <property type="match status" value="1"/>
</dbReference>
<evidence type="ECO:0000256" key="1">
    <source>
        <dbReference type="ARBA" id="ARBA00022723"/>
    </source>
</evidence>
<feature type="domain" description="C3H1-type" evidence="9">
    <location>
        <begin position="557"/>
        <end position="585"/>
    </location>
</feature>
<feature type="domain" description="C3H1-type" evidence="9">
    <location>
        <begin position="485"/>
        <end position="513"/>
    </location>
</feature>
<keyword evidence="1 5" id="KW-0479">Metal-binding</keyword>
<dbReference type="SUPFAM" id="SSF90229">
    <property type="entry name" value="CCCH zinc finger"/>
    <property type="match status" value="1"/>
</dbReference>
<dbReference type="InterPro" id="IPR036855">
    <property type="entry name" value="Znf_CCCH_sf"/>
</dbReference>
<dbReference type="SMART" id="SM00356">
    <property type="entry name" value="ZnF_C3H1"/>
    <property type="match status" value="3"/>
</dbReference>
<dbReference type="AlphaFoldDB" id="A0A7J7IZE2"/>
<accession>A0A7J7IZE2</accession>
<evidence type="ECO:0000256" key="4">
    <source>
        <dbReference type="ARBA" id="ARBA00022833"/>
    </source>
</evidence>
<evidence type="ECO:0000313" key="11">
    <source>
        <dbReference type="Proteomes" id="UP000593567"/>
    </source>
</evidence>
<dbReference type="OrthoDB" id="410307at2759"/>
<evidence type="ECO:0008006" key="12">
    <source>
        <dbReference type="Google" id="ProtNLM"/>
    </source>
</evidence>
<keyword evidence="2" id="KW-0677">Repeat</keyword>
<dbReference type="InterPro" id="IPR001841">
    <property type="entry name" value="Znf_RING"/>
</dbReference>
<proteinExistence type="predicted"/>
<feature type="zinc finger region" description="C3H1-type" evidence="5">
    <location>
        <begin position="590"/>
        <end position="618"/>
    </location>
</feature>
<dbReference type="CDD" id="cd16448">
    <property type="entry name" value="RING-H2"/>
    <property type="match status" value="1"/>
</dbReference>
<dbReference type="GO" id="GO:0008270">
    <property type="term" value="F:zinc ion binding"/>
    <property type="evidence" value="ECO:0007669"/>
    <property type="project" value="UniProtKB-KW"/>
</dbReference>
<evidence type="ECO:0000259" key="8">
    <source>
        <dbReference type="PROSITE" id="PS50089"/>
    </source>
</evidence>
<evidence type="ECO:0000256" key="3">
    <source>
        <dbReference type="ARBA" id="ARBA00022771"/>
    </source>
</evidence>
<dbReference type="PANTHER" id="PTHR12547">
    <property type="entry name" value="CCCH ZINC FINGER/TIS11-RELATED"/>
    <property type="match status" value="1"/>
</dbReference>
<dbReference type="GO" id="GO:0003729">
    <property type="term" value="F:mRNA binding"/>
    <property type="evidence" value="ECO:0007669"/>
    <property type="project" value="InterPro"/>
</dbReference>
<dbReference type="PANTHER" id="PTHR12547:SF18">
    <property type="entry name" value="PROTEIN TIS11"/>
    <property type="match status" value="1"/>
</dbReference>
<dbReference type="Gene3D" id="4.10.1000.10">
    <property type="entry name" value="Zinc finger, CCCH-type"/>
    <property type="match status" value="2"/>
</dbReference>